<feature type="compositionally biased region" description="Acidic residues" evidence="1">
    <location>
        <begin position="631"/>
        <end position="642"/>
    </location>
</feature>
<feature type="compositionally biased region" description="Basic and acidic residues" evidence="1">
    <location>
        <begin position="619"/>
        <end position="630"/>
    </location>
</feature>
<protein>
    <recommendedName>
        <fullName evidence="2">BRCT domain-containing protein</fullName>
    </recommendedName>
</protein>
<feature type="compositionally biased region" description="Pro residues" evidence="1">
    <location>
        <begin position="752"/>
        <end position="767"/>
    </location>
</feature>
<dbReference type="Pfam" id="PF12738">
    <property type="entry name" value="PTCB-BRCT"/>
    <property type="match status" value="1"/>
</dbReference>
<dbReference type="GO" id="GO:1990683">
    <property type="term" value="P:DNA double-strand break attachment to nuclear envelope"/>
    <property type="evidence" value="ECO:0007669"/>
    <property type="project" value="TreeGrafter"/>
</dbReference>
<gene>
    <name evidence="3" type="ORF">R3P38DRAFT_2599145</name>
</gene>
<feature type="region of interest" description="Disordered" evidence="1">
    <location>
        <begin position="874"/>
        <end position="940"/>
    </location>
</feature>
<dbReference type="Proteomes" id="UP001362999">
    <property type="component" value="Unassembled WGS sequence"/>
</dbReference>
<evidence type="ECO:0000256" key="1">
    <source>
        <dbReference type="SAM" id="MobiDB-lite"/>
    </source>
</evidence>
<name>A0AAW0E287_9AGAR</name>
<dbReference type="PROSITE" id="PS50172">
    <property type="entry name" value="BRCT"/>
    <property type="match status" value="4"/>
</dbReference>
<dbReference type="CDD" id="cd17743">
    <property type="entry name" value="BRCT_BRC1_like_rpt5"/>
    <property type="match status" value="1"/>
</dbReference>
<accession>A0AAW0E287</accession>
<dbReference type="PANTHER" id="PTHR47667:SF1">
    <property type="entry name" value="REGULATOR OF TY1 TRANSPOSITION PROTEIN 107"/>
    <property type="match status" value="1"/>
</dbReference>
<feature type="domain" description="BRCT" evidence="2">
    <location>
        <begin position="1"/>
        <end position="88"/>
    </location>
</feature>
<organism evidence="3 4">
    <name type="scientific">Favolaschia claudopus</name>
    <dbReference type="NCBI Taxonomy" id="2862362"/>
    <lineage>
        <taxon>Eukaryota</taxon>
        <taxon>Fungi</taxon>
        <taxon>Dikarya</taxon>
        <taxon>Basidiomycota</taxon>
        <taxon>Agaricomycotina</taxon>
        <taxon>Agaricomycetes</taxon>
        <taxon>Agaricomycetidae</taxon>
        <taxon>Agaricales</taxon>
        <taxon>Marasmiineae</taxon>
        <taxon>Mycenaceae</taxon>
        <taxon>Favolaschia</taxon>
    </lineage>
</organism>
<reference evidence="3 4" key="1">
    <citation type="journal article" date="2024" name="J Genomics">
        <title>Draft genome sequencing and assembly of Favolaschia claudopus CIRM-BRFM 2984 isolated from oak limbs.</title>
        <authorList>
            <person name="Navarro D."/>
            <person name="Drula E."/>
            <person name="Chaduli D."/>
            <person name="Cazenave R."/>
            <person name="Ahrendt S."/>
            <person name="Wang J."/>
            <person name="Lipzen A."/>
            <person name="Daum C."/>
            <person name="Barry K."/>
            <person name="Grigoriev I.V."/>
            <person name="Favel A."/>
            <person name="Rosso M.N."/>
            <person name="Martin F."/>
        </authorList>
    </citation>
    <scope>NUCLEOTIDE SEQUENCE [LARGE SCALE GENOMIC DNA]</scope>
    <source>
        <strain evidence="3 4">CIRM-BRFM 2984</strain>
    </source>
</reference>
<dbReference type="InterPro" id="IPR001357">
    <property type="entry name" value="BRCT_dom"/>
</dbReference>
<keyword evidence="4" id="KW-1185">Reference proteome</keyword>
<dbReference type="Pfam" id="PF16770">
    <property type="entry name" value="RTT107_BRCT_5"/>
    <property type="match status" value="1"/>
</dbReference>
<feature type="domain" description="BRCT" evidence="2">
    <location>
        <begin position="955"/>
        <end position="1022"/>
    </location>
</feature>
<feature type="domain" description="BRCT" evidence="2">
    <location>
        <begin position="89"/>
        <end position="171"/>
    </location>
</feature>
<feature type="compositionally biased region" description="Low complexity" evidence="1">
    <location>
        <begin position="827"/>
        <end position="842"/>
    </location>
</feature>
<feature type="compositionally biased region" description="Low complexity" evidence="1">
    <location>
        <begin position="589"/>
        <end position="601"/>
    </location>
</feature>
<comment type="caution">
    <text evidence="3">The sequence shown here is derived from an EMBL/GenBank/DDBJ whole genome shotgun (WGS) entry which is preliminary data.</text>
</comment>
<dbReference type="GO" id="GO:0006302">
    <property type="term" value="P:double-strand break repair"/>
    <property type="evidence" value="ECO:0007669"/>
    <property type="project" value="TreeGrafter"/>
</dbReference>
<feature type="domain" description="BRCT" evidence="2">
    <location>
        <begin position="355"/>
        <end position="430"/>
    </location>
</feature>
<dbReference type="SMART" id="SM00292">
    <property type="entry name" value="BRCT"/>
    <property type="match status" value="5"/>
</dbReference>
<dbReference type="AlphaFoldDB" id="A0AAW0E287"/>
<dbReference type="GO" id="GO:0005634">
    <property type="term" value="C:nucleus"/>
    <property type="evidence" value="ECO:0007669"/>
    <property type="project" value="TreeGrafter"/>
</dbReference>
<dbReference type="Pfam" id="PF16589">
    <property type="entry name" value="BRCT_2"/>
    <property type="match status" value="1"/>
</dbReference>
<dbReference type="Gene3D" id="3.40.50.10190">
    <property type="entry name" value="BRCT domain"/>
    <property type="match status" value="5"/>
</dbReference>
<feature type="compositionally biased region" description="Low complexity" evidence="1">
    <location>
        <begin position="551"/>
        <end position="568"/>
    </location>
</feature>
<dbReference type="SUPFAM" id="SSF52113">
    <property type="entry name" value="BRCT domain"/>
    <property type="match status" value="4"/>
</dbReference>
<dbReference type="InterPro" id="IPR036420">
    <property type="entry name" value="BRCT_dom_sf"/>
</dbReference>
<feature type="compositionally biased region" description="Basic and acidic residues" evidence="1">
    <location>
        <begin position="535"/>
        <end position="547"/>
    </location>
</feature>
<sequence>MVFQNVRYHLPTTLSDERQSELETLLENHHATRADSVFDATHIITNSDKFEMWQEIQATKPNTAVVSELWVERSVSAKKLQDPKFYSASPSQIFSGVVGCGANLHKSDEELLSVGITLLGGQWRLGLLKDVTHLFAVSTNSDKYATAMGYRSSDTTQIKVLIPGWFDDSIEFGTRDLSTTSYEWPHPAIFSRQPLTPTQLKNSYRNSLSPQKRTLYKTASFSADSLPNTLDNTKNVFGLGRIAKNVWGGRRILLSTTLDLKGSRRKLIETWIQQAKGVPIRYSTNQGDGTPEEELELLDSGCDVLITSYRSGRVFHKAWREGKTIGTLSWLLNVLVTGVHSSPMDQLLHFPTPPGPVKGFENQIVSITNYTGEVRDWLKKLVTLMGGTVTPSFSKANTALVAAQMTGSKTDKANEWSIPVVNHTWLEDCFILWKNLTPATQKYVTYPAGVDFAAIVGERGVGADLAKIIDAEAKEQAEEDGEEGTTAHEEDTEMEDEPLHNDSQVSADESEVAGGLTAMDEDVDMDPGGGLPDDNDGRMSLDDEPPRRTRAAPPSTPKSATKSPATPKSKPKSVATPTRLSPRKGMRRLSPSPELSESPKPAIKKKIVVARPVSASKLASDKKGKAKAVEPESEDEASEDEPVVYKPRRNLVRRASGPADTFGHDEPESSRSSPRKALKSPRALNDSDEEEFPLDPAAFTQAPPKPKTPAGTNSVVKARRLVTSEAQSSAKERPNGKRKKVAESPRMVAATPTPPSSPLAPATPSPRGPSRRQISVVVPHIQDVETSPSAKKMPAPLSKKQSVVAVDSHRAAVSAPPRSHHRRAETVSESASSPASSVAAPENGAGGRAKRSAAIAATQRLHDKIMPDVLEFQNEMRNRGRKGRRASGRPDEEEESVDEPSNKRRKLNGGKTGRGSTSDEESVPPPPARPKARKSEPTMRTKAIKIMITKVDITDEVLKTLATLGAKVTSRATECTHLIVSHLARTEKFLCALTAAPYILTVDWANQSAAAERLLPEEDYLLEDEEGNNKFNFKLPEAVARARKLKGTLFRDHTFFITPQVQPIDILRNVIQANGGQTVTQVSARVLGTDTSRRHVISCEEDKAAWLSLANTHPIYSRELVLTCALRQEMAWDEFKVPGSSRSGSEEVL</sequence>
<dbReference type="CDD" id="cd18432">
    <property type="entry name" value="BRCT_PAXIP1_rpt6_like"/>
    <property type="match status" value="1"/>
</dbReference>
<proteinExistence type="predicted"/>
<evidence type="ECO:0000313" key="4">
    <source>
        <dbReference type="Proteomes" id="UP001362999"/>
    </source>
</evidence>
<evidence type="ECO:0000313" key="3">
    <source>
        <dbReference type="EMBL" id="KAK7057689.1"/>
    </source>
</evidence>
<dbReference type="EMBL" id="JAWWNJ010000004">
    <property type="protein sequence ID" value="KAK7057689.1"/>
    <property type="molecule type" value="Genomic_DNA"/>
</dbReference>
<dbReference type="PANTHER" id="PTHR47667">
    <property type="entry name" value="REGULATOR OF TY1 TRANSPOSITION PROTEIN 107"/>
    <property type="match status" value="1"/>
</dbReference>
<dbReference type="GO" id="GO:0035361">
    <property type="term" value="C:Cul8-RING ubiquitin ligase complex"/>
    <property type="evidence" value="ECO:0007669"/>
    <property type="project" value="TreeGrafter"/>
</dbReference>
<dbReference type="InterPro" id="IPR053036">
    <property type="entry name" value="CellCycle_DNARepair_Reg"/>
</dbReference>
<feature type="region of interest" description="Disordered" evidence="1">
    <location>
        <begin position="474"/>
        <end position="860"/>
    </location>
</feature>
<evidence type="ECO:0000259" key="2">
    <source>
        <dbReference type="PROSITE" id="PS50172"/>
    </source>
</evidence>